<evidence type="ECO:0000256" key="6">
    <source>
        <dbReference type="PROSITE-ProRule" id="PRU00339"/>
    </source>
</evidence>
<dbReference type="SMART" id="SM00028">
    <property type="entry name" value="TPR"/>
    <property type="match status" value="7"/>
</dbReference>
<dbReference type="InterPro" id="IPR019734">
    <property type="entry name" value="TPR_rpt"/>
</dbReference>
<dbReference type="PROSITE" id="PS50293">
    <property type="entry name" value="TPR_REGION"/>
    <property type="match status" value="1"/>
</dbReference>
<evidence type="ECO:0000256" key="1">
    <source>
        <dbReference type="ARBA" id="ARBA00022588"/>
    </source>
</evidence>
<dbReference type="EMBL" id="VWPT01000146">
    <property type="protein sequence ID" value="NXE52985.1"/>
    <property type="molecule type" value="Genomic_DNA"/>
</dbReference>
<protein>
    <submittedName>
        <fullName evidence="8">IFIT5 protein</fullName>
    </submittedName>
</protein>
<feature type="non-terminal residue" evidence="8">
    <location>
        <position position="478"/>
    </location>
</feature>
<dbReference type="Gene3D" id="1.25.40.10">
    <property type="entry name" value="Tetratricopeptide repeat domain"/>
    <property type="match status" value="3"/>
</dbReference>
<dbReference type="SUPFAM" id="SSF48452">
    <property type="entry name" value="TPR-like"/>
    <property type="match status" value="2"/>
</dbReference>
<name>A0A7K8NIE1_CASCA</name>
<keyword evidence="9" id="KW-1185">Reference proteome</keyword>
<dbReference type="GO" id="GO:0051607">
    <property type="term" value="P:defense response to virus"/>
    <property type="evidence" value="ECO:0007669"/>
    <property type="project" value="TreeGrafter"/>
</dbReference>
<evidence type="ECO:0000256" key="5">
    <source>
        <dbReference type="ARBA" id="ARBA00038336"/>
    </source>
</evidence>
<reference evidence="8 9" key="1">
    <citation type="submission" date="2019-09" db="EMBL/GenBank/DDBJ databases">
        <title>Bird 10,000 Genomes (B10K) Project - Family phase.</title>
        <authorList>
            <person name="Zhang G."/>
        </authorList>
    </citation>
    <scope>NUCLEOTIDE SEQUENCE [LARGE SCALE GENOMIC DNA]</scope>
    <source>
        <strain evidence="8">B10K-LSUMZ-50683</strain>
        <tissue evidence="8">Muscle</tissue>
    </source>
</reference>
<dbReference type="PROSITE" id="PS50005">
    <property type="entry name" value="TPR"/>
    <property type="match status" value="2"/>
</dbReference>
<dbReference type="PANTHER" id="PTHR10271:SF0">
    <property type="entry name" value="INTERFERON-INDUCED PROTEIN WITH TETRATRICOPEPTIDE REPEATS 5"/>
    <property type="match status" value="1"/>
</dbReference>
<feature type="non-terminal residue" evidence="8">
    <location>
        <position position="1"/>
    </location>
</feature>
<dbReference type="FunFam" id="1.25.40.10:FF:000036">
    <property type="entry name" value="interferon-induced protein with tetratricopeptide repeats 5"/>
    <property type="match status" value="1"/>
</dbReference>
<dbReference type="InterPro" id="IPR011990">
    <property type="entry name" value="TPR-like_helical_dom_sf"/>
</dbReference>
<evidence type="ECO:0000256" key="2">
    <source>
        <dbReference type="ARBA" id="ARBA00022737"/>
    </source>
</evidence>
<dbReference type="Pfam" id="PF13374">
    <property type="entry name" value="TPR_10"/>
    <property type="match status" value="1"/>
</dbReference>
<accession>A0A7K8NIE1</accession>
<evidence type="ECO:0000256" key="4">
    <source>
        <dbReference type="ARBA" id="ARBA00022859"/>
    </source>
</evidence>
<comment type="similarity">
    <text evidence="5">Belongs to the IFIT family.</text>
</comment>
<organism evidence="8 9">
    <name type="scientific">Casuarius casuarius</name>
    <name type="common">Southern cassowary</name>
    <name type="synonym">Struthio casuarius</name>
    <dbReference type="NCBI Taxonomy" id="8787"/>
    <lineage>
        <taxon>Eukaryota</taxon>
        <taxon>Metazoa</taxon>
        <taxon>Chordata</taxon>
        <taxon>Craniata</taxon>
        <taxon>Vertebrata</taxon>
        <taxon>Euteleostomi</taxon>
        <taxon>Archelosauria</taxon>
        <taxon>Archosauria</taxon>
        <taxon>Dinosauria</taxon>
        <taxon>Saurischia</taxon>
        <taxon>Theropoda</taxon>
        <taxon>Coelurosauria</taxon>
        <taxon>Aves</taxon>
        <taxon>Palaeognathae</taxon>
        <taxon>Casuariiformes</taxon>
        <taxon>Casuariidae</taxon>
        <taxon>Casuarius</taxon>
    </lineage>
</organism>
<dbReference type="GO" id="GO:0045087">
    <property type="term" value="P:innate immune response"/>
    <property type="evidence" value="ECO:0007669"/>
    <property type="project" value="UniProtKB-KW"/>
</dbReference>
<keyword evidence="7" id="KW-0175">Coiled coil</keyword>
<proteinExistence type="inferred from homology"/>
<keyword evidence="3 6" id="KW-0802">TPR repeat</keyword>
<keyword evidence="1" id="KW-0399">Innate immunity</keyword>
<feature type="repeat" description="TPR" evidence="6">
    <location>
        <begin position="431"/>
        <end position="464"/>
    </location>
</feature>
<comment type="caution">
    <text evidence="8">The sequence shown here is derived from an EMBL/GenBank/DDBJ whole genome shotgun (WGS) entry which is preliminary data.</text>
</comment>
<keyword evidence="2" id="KW-0677">Repeat</keyword>
<sequence>SIISKNDFKSTLLQLECHFTWILLKEDVDLDNIEDKTGYQIEYQCIKSNVASYNMLSYVCYLKHLHEDALQNLQKAEEEIEKNHPNETDRRSLVTWGNYAWIYYHMNRYKEVQAYLSKVEDTCKKLSSTARYKIQLPEIYAEKGWALLKFGRTYYGRAKECFENALKKEPNNPEFTAGHAIATYRLESMSLGSGESESSSLETLRRAVELNPDDTSVVALLALKLQDLNLVEEGERYIEAAMEKTPDLPYFLRYAAKFYRKKGQLDKSLELLKKGLAVTPTCSFLHHQIGLCYRAKLFQLKKPTKYAPREEMEALIRHSIFHFQRATQQKSTFFPAYNDLAMMYAEGNQYREAEETFQKVFQMTNLHSADKQELYYYYGRFQHFHRKSESEALKYYMEGLKIETDSAGRIKCKIALKKLLEQKIREGSGDAATFSTLGLIHQLNNEKQQAIECYEKALKLDPENEEHRSALCKLRRSS</sequence>
<evidence type="ECO:0000313" key="9">
    <source>
        <dbReference type="Proteomes" id="UP000524187"/>
    </source>
</evidence>
<dbReference type="Proteomes" id="UP000524187">
    <property type="component" value="Unassembled WGS sequence"/>
</dbReference>
<dbReference type="PANTHER" id="PTHR10271">
    <property type="entry name" value="INTERFERON-INDUCED PROTEIN WITH TETRATRICOPEPTIDE REPEATS"/>
    <property type="match status" value="1"/>
</dbReference>
<evidence type="ECO:0000256" key="7">
    <source>
        <dbReference type="SAM" id="Coils"/>
    </source>
</evidence>
<dbReference type="GO" id="GO:0005829">
    <property type="term" value="C:cytosol"/>
    <property type="evidence" value="ECO:0007669"/>
    <property type="project" value="TreeGrafter"/>
</dbReference>
<keyword evidence="4" id="KW-0391">Immunity</keyword>
<gene>
    <name evidence="8" type="primary">Ifit5</name>
    <name evidence="8" type="ORF">CASCAS_R03963</name>
</gene>
<feature type="repeat" description="TPR" evidence="6">
    <location>
        <begin position="334"/>
        <end position="367"/>
    </location>
</feature>
<dbReference type="AlphaFoldDB" id="A0A7K8NIE1"/>
<feature type="coiled-coil region" evidence="7">
    <location>
        <begin position="63"/>
        <end position="90"/>
    </location>
</feature>
<evidence type="ECO:0000313" key="8">
    <source>
        <dbReference type="EMBL" id="NXE52985.1"/>
    </source>
</evidence>
<evidence type="ECO:0000256" key="3">
    <source>
        <dbReference type="ARBA" id="ARBA00022803"/>
    </source>
</evidence>
<dbReference type="Pfam" id="PF00515">
    <property type="entry name" value="TPR_1"/>
    <property type="match status" value="1"/>
</dbReference>